<dbReference type="STRING" id="77586.A0A0D9XW74"/>
<feature type="region of interest" description="Disordered" evidence="9">
    <location>
        <begin position="433"/>
        <end position="454"/>
    </location>
</feature>
<dbReference type="EC" id="2.7.11.1" evidence="1"/>
<evidence type="ECO:0000313" key="12">
    <source>
        <dbReference type="Proteomes" id="UP000032180"/>
    </source>
</evidence>
<feature type="domain" description="Protein kinase" evidence="10">
    <location>
        <begin position="40"/>
        <end position="298"/>
    </location>
</feature>
<dbReference type="PROSITE" id="PS50011">
    <property type="entry name" value="PROTEIN_KINASE_DOM"/>
    <property type="match status" value="1"/>
</dbReference>
<sequence>MSGTPRRCGGGGGGRRSERSAVVGENRNGYVETDPTGRYGRLDEVLGKGAMKTVYRGFDELRGIEVAWNQATISDVVRTPDALHRMYGEVSLLAALRHDSLISFHASWVSPSRLTFNFITDLFSSGTLRSYRRRYPRVSRRAIAGWARQILRGLAYLHGRHPPVIHRDLKCDNIFVNGNLGQVKIGDLGLAAVLRECGYACSVIGTPEFMAPEMYDEQYGVGVDVYSFGMCMVEMLTNEYPYGECDNPAQIYKKVTAGKLPDAFYRISDADARRFIGRCLVNAGQRPSADELLLDPFLLQSHHQDDDHRNIMASPPPPLPMMNISSGDDEADEEAAAPVERSTARDMTITGKLNKEHDTIFLKVQIGGDESSSGDNVRNIYFPFDMVNDTAMEVATEMVKELDIADREPSEIAAMIEEEIIRLMPGYKQHEYSYADDEDDNDNGQLSNPFYYLSSSPTTSSQGSLCGVGPLSLTEGVPSPHGKDDWSRDYCYYPPSRVSVSDDDDGSTMISSSPTSATTTSAMISQQQQCSAASTTRFGHHHHHHAGRPRQRGEGDDPEERRRRRMTRNRSMVDMRSQLLHKTLVEELNKRLFFNTVGTVHDIGFRDPTLVASSSSSSSSHSQHRRRSSSKDHKKHQYMF</sequence>
<comment type="catalytic activity">
    <reaction evidence="7">
        <text>L-threonyl-[protein] + ATP = O-phospho-L-threonyl-[protein] + ADP + H(+)</text>
        <dbReference type="Rhea" id="RHEA:46608"/>
        <dbReference type="Rhea" id="RHEA-COMP:11060"/>
        <dbReference type="Rhea" id="RHEA-COMP:11605"/>
        <dbReference type="ChEBI" id="CHEBI:15378"/>
        <dbReference type="ChEBI" id="CHEBI:30013"/>
        <dbReference type="ChEBI" id="CHEBI:30616"/>
        <dbReference type="ChEBI" id="CHEBI:61977"/>
        <dbReference type="ChEBI" id="CHEBI:456216"/>
        <dbReference type="EC" id="2.7.11.1"/>
    </reaction>
</comment>
<evidence type="ECO:0000313" key="11">
    <source>
        <dbReference type="EnsemblPlants" id="LPERR12G00840.2"/>
    </source>
</evidence>
<dbReference type="InterPro" id="IPR011009">
    <property type="entry name" value="Kinase-like_dom_sf"/>
</dbReference>
<dbReference type="PROSITE" id="PS00108">
    <property type="entry name" value="PROTEIN_KINASE_ST"/>
    <property type="match status" value="1"/>
</dbReference>
<reference evidence="11 12" key="1">
    <citation type="submission" date="2012-08" db="EMBL/GenBank/DDBJ databases">
        <title>Oryza genome evolution.</title>
        <authorList>
            <person name="Wing R.A."/>
        </authorList>
    </citation>
    <scope>NUCLEOTIDE SEQUENCE</scope>
</reference>
<dbReference type="InterPro" id="IPR000719">
    <property type="entry name" value="Prot_kinase_dom"/>
</dbReference>
<feature type="compositionally biased region" description="Basic residues" evidence="9">
    <location>
        <begin position="538"/>
        <end position="550"/>
    </location>
</feature>
<dbReference type="Gene3D" id="1.10.510.10">
    <property type="entry name" value="Transferase(Phosphotransferase) domain 1"/>
    <property type="match status" value="1"/>
</dbReference>
<accession>A0A0D9XW74</accession>
<keyword evidence="4" id="KW-0547">Nucleotide-binding</keyword>
<proteinExistence type="predicted"/>
<dbReference type="FunFam" id="3.30.200.20:FF:000075">
    <property type="entry name" value="Probable serine/threonine-protein kinase WNK1"/>
    <property type="match status" value="1"/>
</dbReference>
<dbReference type="eggNOG" id="KOG0584">
    <property type="taxonomic scope" value="Eukaryota"/>
</dbReference>
<reference evidence="11" key="3">
    <citation type="submission" date="2015-04" db="UniProtKB">
        <authorList>
            <consortium name="EnsemblPlants"/>
        </authorList>
    </citation>
    <scope>IDENTIFICATION</scope>
</reference>
<evidence type="ECO:0000256" key="5">
    <source>
        <dbReference type="ARBA" id="ARBA00022777"/>
    </source>
</evidence>
<reference evidence="12" key="2">
    <citation type="submission" date="2013-12" db="EMBL/GenBank/DDBJ databases">
        <authorList>
            <person name="Yu Y."/>
            <person name="Lee S."/>
            <person name="de Baynast K."/>
            <person name="Wissotski M."/>
            <person name="Liu L."/>
            <person name="Talag J."/>
            <person name="Goicoechea J."/>
            <person name="Angelova A."/>
            <person name="Jetty R."/>
            <person name="Kudrna D."/>
            <person name="Golser W."/>
            <person name="Rivera L."/>
            <person name="Zhang J."/>
            <person name="Wing R."/>
        </authorList>
    </citation>
    <scope>NUCLEOTIDE SEQUENCE</scope>
</reference>
<keyword evidence="12" id="KW-1185">Reference proteome</keyword>
<feature type="region of interest" description="Disordered" evidence="9">
    <location>
        <begin position="497"/>
        <end position="574"/>
    </location>
</feature>
<feature type="compositionally biased region" description="Low complexity" evidence="9">
    <location>
        <begin position="507"/>
        <end position="534"/>
    </location>
</feature>
<keyword evidence="6" id="KW-0067">ATP-binding</keyword>
<dbReference type="InterPro" id="IPR008271">
    <property type="entry name" value="Ser/Thr_kinase_AS"/>
</dbReference>
<keyword evidence="5" id="KW-0418">Kinase</keyword>
<dbReference type="SUPFAM" id="SSF56112">
    <property type="entry name" value="Protein kinase-like (PK-like)"/>
    <property type="match status" value="1"/>
</dbReference>
<dbReference type="EnsemblPlants" id="LPERR12G00840.2">
    <property type="protein sequence ID" value="LPERR12G00840.2"/>
    <property type="gene ID" value="LPERR12G00840"/>
</dbReference>
<evidence type="ECO:0000256" key="1">
    <source>
        <dbReference type="ARBA" id="ARBA00012513"/>
    </source>
</evidence>
<dbReference type="GO" id="GO:0005524">
    <property type="term" value="F:ATP binding"/>
    <property type="evidence" value="ECO:0007669"/>
    <property type="project" value="UniProtKB-KW"/>
</dbReference>
<feature type="region of interest" description="Disordered" evidence="9">
    <location>
        <begin position="1"/>
        <end position="30"/>
    </location>
</feature>
<keyword evidence="2" id="KW-0723">Serine/threonine-protein kinase</keyword>
<dbReference type="SMART" id="SM00220">
    <property type="entry name" value="S_TKc"/>
    <property type="match status" value="1"/>
</dbReference>
<dbReference type="Gramene" id="LPERR12G00840.2">
    <property type="protein sequence ID" value="LPERR12G00840.2"/>
    <property type="gene ID" value="LPERR12G00840"/>
</dbReference>
<keyword evidence="3" id="KW-0808">Transferase</keyword>
<dbReference type="FunFam" id="1.10.510.10:FF:000046">
    <property type="entry name" value="probable serine/threonine-protein kinase WNK9"/>
    <property type="match status" value="1"/>
</dbReference>
<dbReference type="InterPro" id="IPR050588">
    <property type="entry name" value="WNK_Ser-Thr_kinase"/>
</dbReference>
<dbReference type="Gene3D" id="3.10.20.90">
    <property type="entry name" value="Phosphatidylinositol 3-kinase Catalytic Subunit, Chain A, domain 1"/>
    <property type="match status" value="1"/>
</dbReference>
<dbReference type="Proteomes" id="UP000032180">
    <property type="component" value="Chromosome 12"/>
</dbReference>
<dbReference type="Gene3D" id="3.30.200.20">
    <property type="entry name" value="Phosphorylase Kinase, domain 1"/>
    <property type="match status" value="1"/>
</dbReference>
<comment type="catalytic activity">
    <reaction evidence="8">
        <text>L-seryl-[protein] + ATP = O-phospho-L-seryl-[protein] + ADP + H(+)</text>
        <dbReference type="Rhea" id="RHEA:17989"/>
        <dbReference type="Rhea" id="RHEA-COMP:9863"/>
        <dbReference type="Rhea" id="RHEA-COMP:11604"/>
        <dbReference type="ChEBI" id="CHEBI:15378"/>
        <dbReference type="ChEBI" id="CHEBI:29999"/>
        <dbReference type="ChEBI" id="CHEBI:30616"/>
        <dbReference type="ChEBI" id="CHEBI:83421"/>
        <dbReference type="ChEBI" id="CHEBI:456216"/>
        <dbReference type="EC" id="2.7.11.1"/>
    </reaction>
</comment>
<feature type="compositionally biased region" description="Basic residues" evidence="9">
    <location>
        <begin position="622"/>
        <end position="640"/>
    </location>
</feature>
<name>A0A0D9XW74_9ORYZ</name>
<organism evidence="11 12">
    <name type="scientific">Leersia perrieri</name>
    <dbReference type="NCBI Taxonomy" id="77586"/>
    <lineage>
        <taxon>Eukaryota</taxon>
        <taxon>Viridiplantae</taxon>
        <taxon>Streptophyta</taxon>
        <taxon>Embryophyta</taxon>
        <taxon>Tracheophyta</taxon>
        <taxon>Spermatophyta</taxon>
        <taxon>Magnoliopsida</taxon>
        <taxon>Liliopsida</taxon>
        <taxon>Poales</taxon>
        <taxon>Poaceae</taxon>
        <taxon>BOP clade</taxon>
        <taxon>Oryzoideae</taxon>
        <taxon>Oryzeae</taxon>
        <taxon>Oryzinae</taxon>
        <taxon>Leersia</taxon>
    </lineage>
</organism>
<dbReference type="GO" id="GO:0004674">
    <property type="term" value="F:protein serine/threonine kinase activity"/>
    <property type="evidence" value="ECO:0007669"/>
    <property type="project" value="UniProtKB-KW"/>
</dbReference>
<evidence type="ECO:0000256" key="3">
    <source>
        <dbReference type="ARBA" id="ARBA00022679"/>
    </source>
</evidence>
<evidence type="ECO:0000256" key="7">
    <source>
        <dbReference type="ARBA" id="ARBA00047899"/>
    </source>
</evidence>
<evidence type="ECO:0000259" key="10">
    <source>
        <dbReference type="PROSITE" id="PS50011"/>
    </source>
</evidence>
<feature type="compositionally biased region" description="Basic and acidic residues" evidence="9">
    <location>
        <begin position="551"/>
        <end position="561"/>
    </location>
</feature>
<dbReference type="Pfam" id="PF00069">
    <property type="entry name" value="Pkinase"/>
    <property type="match status" value="1"/>
</dbReference>
<dbReference type="AlphaFoldDB" id="A0A0D9XW74"/>
<evidence type="ECO:0000256" key="9">
    <source>
        <dbReference type="SAM" id="MobiDB-lite"/>
    </source>
</evidence>
<dbReference type="HOGENOM" id="CLU_000288_142_1_1"/>
<evidence type="ECO:0000256" key="6">
    <source>
        <dbReference type="ARBA" id="ARBA00022840"/>
    </source>
</evidence>
<evidence type="ECO:0000256" key="8">
    <source>
        <dbReference type="ARBA" id="ARBA00048679"/>
    </source>
</evidence>
<evidence type="ECO:0000256" key="4">
    <source>
        <dbReference type="ARBA" id="ARBA00022741"/>
    </source>
</evidence>
<protein>
    <recommendedName>
        <fullName evidence="1">non-specific serine/threonine protein kinase</fullName>
        <ecNumber evidence="1">2.7.11.1</ecNumber>
    </recommendedName>
</protein>
<dbReference type="PANTHER" id="PTHR13902">
    <property type="entry name" value="SERINE/THREONINE-PROTEIN KINASE WNK WITH NO LYSINE -RELATED"/>
    <property type="match status" value="1"/>
</dbReference>
<feature type="region of interest" description="Disordered" evidence="9">
    <location>
        <begin position="611"/>
        <end position="640"/>
    </location>
</feature>
<evidence type="ECO:0000256" key="2">
    <source>
        <dbReference type="ARBA" id="ARBA00022527"/>
    </source>
</evidence>